<organism evidence="1">
    <name type="scientific">marine sediment metagenome</name>
    <dbReference type="NCBI Taxonomy" id="412755"/>
    <lineage>
        <taxon>unclassified sequences</taxon>
        <taxon>metagenomes</taxon>
        <taxon>ecological metagenomes</taxon>
    </lineage>
</organism>
<name>A0A0F9AG45_9ZZZZ</name>
<gene>
    <name evidence="1" type="ORF">LCGC14_2853290</name>
</gene>
<dbReference type="EMBL" id="LAZR01054941">
    <property type="protein sequence ID" value="KKK77469.1"/>
    <property type="molecule type" value="Genomic_DNA"/>
</dbReference>
<feature type="non-terminal residue" evidence="1">
    <location>
        <position position="37"/>
    </location>
</feature>
<accession>A0A0F9AG45</accession>
<reference evidence="1" key="1">
    <citation type="journal article" date="2015" name="Nature">
        <title>Complex archaea that bridge the gap between prokaryotes and eukaryotes.</title>
        <authorList>
            <person name="Spang A."/>
            <person name="Saw J.H."/>
            <person name="Jorgensen S.L."/>
            <person name="Zaremba-Niedzwiedzka K."/>
            <person name="Martijn J."/>
            <person name="Lind A.E."/>
            <person name="van Eijk R."/>
            <person name="Schleper C."/>
            <person name="Guy L."/>
            <person name="Ettema T.J."/>
        </authorList>
    </citation>
    <scope>NUCLEOTIDE SEQUENCE</scope>
</reference>
<dbReference type="AlphaFoldDB" id="A0A0F9AG45"/>
<sequence>MKRITLVLDNDDANAVAAALVERMLSPQTSLGHPLLP</sequence>
<protein>
    <submittedName>
        <fullName evidence="1">Uncharacterized protein</fullName>
    </submittedName>
</protein>
<comment type="caution">
    <text evidence="1">The sequence shown here is derived from an EMBL/GenBank/DDBJ whole genome shotgun (WGS) entry which is preliminary data.</text>
</comment>
<evidence type="ECO:0000313" key="1">
    <source>
        <dbReference type="EMBL" id="KKK77469.1"/>
    </source>
</evidence>
<proteinExistence type="predicted"/>